<organism evidence="3 4">
    <name type="scientific">Aphis craccivora</name>
    <name type="common">Cowpea aphid</name>
    <dbReference type="NCBI Taxonomy" id="307492"/>
    <lineage>
        <taxon>Eukaryota</taxon>
        <taxon>Metazoa</taxon>
        <taxon>Ecdysozoa</taxon>
        <taxon>Arthropoda</taxon>
        <taxon>Hexapoda</taxon>
        <taxon>Insecta</taxon>
        <taxon>Pterygota</taxon>
        <taxon>Neoptera</taxon>
        <taxon>Paraneoptera</taxon>
        <taxon>Hemiptera</taxon>
        <taxon>Sternorrhyncha</taxon>
        <taxon>Aphidomorpha</taxon>
        <taxon>Aphidoidea</taxon>
        <taxon>Aphididae</taxon>
        <taxon>Aphidini</taxon>
        <taxon>Aphis</taxon>
        <taxon>Aphis</taxon>
    </lineage>
</organism>
<dbReference type="Pfam" id="PF05699">
    <property type="entry name" value="Dimer_Tnp_hAT"/>
    <property type="match status" value="2"/>
</dbReference>
<reference evidence="3 4" key="1">
    <citation type="submission" date="2019-08" db="EMBL/GenBank/DDBJ databases">
        <title>Whole genome of Aphis craccivora.</title>
        <authorList>
            <person name="Voronova N.V."/>
            <person name="Shulinski R.S."/>
            <person name="Bandarenka Y.V."/>
            <person name="Zhorov D.G."/>
            <person name="Warner D."/>
        </authorList>
    </citation>
    <scope>NUCLEOTIDE SEQUENCE [LARGE SCALE GENOMIC DNA]</scope>
    <source>
        <strain evidence="3">180601</strain>
        <tissue evidence="3">Whole Body</tissue>
    </source>
</reference>
<comment type="caution">
    <text evidence="3">The sequence shown here is derived from an EMBL/GenBank/DDBJ whole genome shotgun (WGS) entry which is preliminary data.</text>
</comment>
<feature type="domain" description="HAT C-terminal dimerisation" evidence="1">
    <location>
        <begin position="513"/>
        <end position="580"/>
    </location>
</feature>
<evidence type="ECO:0000313" key="4">
    <source>
        <dbReference type="Proteomes" id="UP000478052"/>
    </source>
</evidence>
<gene>
    <name evidence="3" type="ORF">FWK35_00023597</name>
</gene>
<feature type="non-terminal residue" evidence="3">
    <location>
        <position position="1368"/>
    </location>
</feature>
<dbReference type="InterPro" id="IPR008906">
    <property type="entry name" value="HATC_C_dom"/>
</dbReference>
<sequence length="1368" mass="156304">MWLTSIMSKRKNNPILDMYRKKQNNIDNPPVIPSPVSTTEIIEDQEDQSICKGGAFCKVCEKFLSSNHSALQKSKGIFICTLFINYRKATGKTGKLLKHANSENHAKALALNELFLHGKNEPIHTQMIQQSNSEKIQNRIKFSSFVHSVYFLAKEEIPHTTKYELLLNKVVLKQNQSLLEWVEKQSDRSNYMSKNTAIEISNCFGTVLETRDSNELKNKYFSLMADESTNIKNVCEMTIIIRFVTDCGKIRELFLSIVELSGTNAETITETIDRELKKRELDYSKLISLGFDGAAYFSGSITGVRKRLSEIAHREIPYIHCRAHLLSLALTSARNKYISIKRTLQVVTQSSFLITLVVLDEALGAVNNLSKILQKENLQLSSVPVLISSSIDHLKNVSDQCSSNDENNLIHKCINIFKKNVSNSRKIVENENKIKSLKEAKKFVDTMIEQMQLRFNKKSLEIIKLSALFESFESLITITEEDVLKICLYFPSLEPSDVWIDLNSFKYVANSLVDENVNNPLLYIYKANFGYKNLKKLAECLMCVPVSTATAERSFSTMNRIMNKIRNRMGQETLQSCMKISTEGPSELDEDTVNEVKTVDYTPNVIDGTIMERRDCSSVDHNSVKYVKTAIDIEPLKLIPTDLTSDNKLTNDPGILFKMKSVGPEMKKLILNMAKSWTQAGFSTWKNGIFAIQNHEYAPDHILSSLKFKLRETNAPILPALEHTRKFQVTFNRQVVLELIEIVLFLAHHNLAFRGHREQWTNTIKGNFKDLVILMSKNSTVLFEHISKIKNEGKHQISFISCQRQNQLLEAIAENISTKIVYEVQTTHIFSISIDSTFDESKREQVSFIIRYIDEASGTIKERLLALKESPYTTGKVLFDLFKDVMKTSNLNWNDNLIGQSYDGASNMRGNYKGLQARITNDCPHALFIWCHAHRLNLVLKQAVSCNIDTTAKKRVAIFREYQLKRNYGTQLQAIKRVSTTRWMSHAAALDTVLTYFESIIDTLIDIRDSEGPSDSKAGSTASGLILYFLSYKFLITAFTFKELFDILGPINKILQTRDLDVITATALINKTKPRIKNMREDSAFEKILIKVNNFIDDLEYEIEPLKNKRLKRVPKRSGELSIDESIVEPIKKFIIETYNTIFDVTLTEIHNRFNAISCGVLNDLSLLSEKRIIEVRESNVLPDDSFLVFCQVYNKFVDRNALIAEYLQFVVNYKEIESTIKLKSNLHTIINEDDLDEFEDSSNDNEIVSIDFGLYDEEEDQTLNYSKQNLANVEKLFKLFCTASLQNIFPNLCITLKITVTLPVSSCTVEKSFSKLKLIKTKLRTTMCQDRLEQMVKISCEPDICLDKDKIIDIFASKSTPLTKLLI</sequence>
<dbReference type="OrthoDB" id="6596633at2759"/>
<proteinExistence type="predicted"/>
<feature type="domain" description="DUF4371" evidence="2">
    <location>
        <begin position="167"/>
        <end position="302"/>
    </location>
</feature>
<feature type="domain" description="DUF4371" evidence="2">
    <location>
        <begin position="739"/>
        <end position="914"/>
    </location>
</feature>
<dbReference type="SUPFAM" id="SSF53098">
    <property type="entry name" value="Ribonuclease H-like"/>
    <property type="match status" value="2"/>
</dbReference>
<dbReference type="Pfam" id="PF14291">
    <property type="entry name" value="DUF4371"/>
    <property type="match status" value="2"/>
</dbReference>
<dbReference type="InterPro" id="IPR012337">
    <property type="entry name" value="RNaseH-like_sf"/>
</dbReference>
<dbReference type="InterPro" id="IPR025398">
    <property type="entry name" value="DUF4371"/>
</dbReference>
<evidence type="ECO:0000259" key="2">
    <source>
        <dbReference type="Pfam" id="PF14291"/>
    </source>
</evidence>
<feature type="domain" description="HAT C-terminal dimerisation" evidence="1">
    <location>
        <begin position="1286"/>
        <end position="1333"/>
    </location>
</feature>
<name>A0A6G0Y474_APHCR</name>
<dbReference type="PANTHER" id="PTHR45749:SF21">
    <property type="entry name" value="DUF4371 DOMAIN-CONTAINING PROTEIN"/>
    <property type="match status" value="1"/>
</dbReference>
<dbReference type="Proteomes" id="UP000478052">
    <property type="component" value="Unassembled WGS sequence"/>
</dbReference>
<protein>
    <submittedName>
        <fullName evidence="3">Zinc finger MYM-type protein 1-like</fullName>
    </submittedName>
</protein>
<dbReference type="EMBL" id="VUJU01006385">
    <property type="protein sequence ID" value="KAF0748668.1"/>
    <property type="molecule type" value="Genomic_DNA"/>
</dbReference>
<dbReference type="PANTHER" id="PTHR45749">
    <property type="match status" value="1"/>
</dbReference>
<keyword evidence="4" id="KW-1185">Reference proteome</keyword>
<accession>A0A6G0Y474</accession>
<evidence type="ECO:0000259" key="1">
    <source>
        <dbReference type="Pfam" id="PF05699"/>
    </source>
</evidence>
<evidence type="ECO:0000313" key="3">
    <source>
        <dbReference type="EMBL" id="KAF0748668.1"/>
    </source>
</evidence>
<dbReference type="GO" id="GO:0046983">
    <property type="term" value="F:protein dimerization activity"/>
    <property type="evidence" value="ECO:0007669"/>
    <property type="project" value="InterPro"/>
</dbReference>